<protein>
    <submittedName>
        <fullName evidence="1">Uncharacterized protein</fullName>
    </submittedName>
</protein>
<organism evidence="1 2">
    <name type="scientific">Datura stramonium</name>
    <name type="common">Jimsonweed</name>
    <name type="synonym">Common thornapple</name>
    <dbReference type="NCBI Taxonomy" id="4076"/>
    <lineage>
        <taxon>Eukaryota</taxon>
        <taxon>Viridiplantae</taxon>
        <taxon>Streptophyta</taxon>
        <taxon>Embryophyta</taxon>
        <taxon>Tracheophyta</taxon>
        <taxon>Spermatophyta</taxon>
        <taxon>Magnoliopsida</taxon>
        <taxon>eudicotyledons</taxon>
        <taxon>Gunneridae</taxon>
        <taxon>Pentapetalae</taxon>
        <taxon>asterids</taxon>
        <taxon>lamiids</taxon>
        <taxon>Solanales</taxon>
        <taxon>Solanaceae</taxon>
        <taxon>Solanoideae</taxon>
        <taxon>Datureae</taxon>
        <taxon>Datura</taxon>
    </lineage>
</organism>
<keyword evidence="2" id="KW-1185">Reference proteome</keyword>
<dbReference type="Proteomes" id="UP000823775">
    <property type="component" value="Unassembled WGS sequence"/>
</dbReference>
<comment type="caution">
    <text evidence="1">The sequence shown here is derived from an EMBL/GenBank/DDBJ whole genome shotgun (WGS) entry which is preliminary data.</text>
</comment>
<gene>
    <name evidence="1" type="ORF">HAX54_001441</name>
</gene>
<proteinExistence type="predicted"/>
<evidence type="ECO:0000313" key="1">
    <source>
        <dbReference type="EMBL" id="MCE3215245.1"/>
    </source>
</evidence>
<dbReference type="EMBL" id="JACEIK010010560">
    <property type="protein sequence ID" value="MCE3215245.1"/>
    <property type="molecule type" value="Genomic_DNA"/>
</dbReference>
<name>A0ABS8WQQ7_DATST</name>
<reference evidence="1 2" key="1">
    <citation type="journal article" date="2021" name="BMC Genomics">
        <title>Datura genome reveals duplications of psychoactive alkaloid biosynthetic genes and high mutation rate following tissue culture.</title>
        <authorList>
            <person name="Rajewski A."/>
            <person name="Carter-House D."/>
            <person name="Stajich J."/>
            <person name="Litt A."/>
        </authorList>
    </citation>
    <scope>NUCLEOTIDE SEQUENCE [LARGE SCALE GENOMIC DNA]</scope>
    <source>
        <strain evidence="1">AR-01</strain>
    </source>
</reference>
<sequence>MRWKSCHAGTLAPQASCYAMLMYAYAAYPMSLCIFTMPQSSCVAPINVPYQGQCTHTSYPEHIHDDVVPRRQIEALRSVEHWVQVGPCNKLARDKKFVEPHPKPERLLRREATTQTLYPIQQVQ</sequence>
<accession>A0ABS8WQQ7</accession>
<evidence type="ECO:0000313" key="2">
    <source>
        <dbReference type="Proteomes" id="UP000823775"/>
    </source>
</evidence>